<dbReference type="InterPro" id="IPR000700">
    <property type="entry name" value="PAS-assoc_C"/>
</dbReference>
<proteinExistence type="predicted"/>
<feature type="coiled-coil region" evidence="1">
    <location>
        <begin position="667"/>
        <end position="712"/>
    </location>
</feature>
<dbReference type="PANTHER" id="PTHR43065:SF23">
    <property type="entry name" value="SENSOR HISTIDINE KINASE PDTAS"/>
    <property type="match status" value="1"/>
</dbReference>
<dbReference type="Pfam" id="PF10114">
    <property type="entry name" value="PocR"/>
    <property type="match status" value="1"/>
</dbReference>
<evidence type="ECO:0000259" key="3">
    <source>
        <dbReference type="PROSITE" id="PS50112"/>
    </source>
</evidence>
<dbReference type="InterPro" id="IPR003594">
    <property type="entry name" value="HATPase_dom"/>
</dbReference>
<dbReference type="InterPro" id="IPR013656">
    <property type="entry name" value="PAS_4"/>
</dbReference>
<dbReference type="PROSITE" id="PS50109">
    <property type="entry name" value="HIS_KIN"/>
    <property type="match status" value="1"/>
</dbReference>
<dbReference type="InterPro" id="IPR036890">
    <property type="entry name" value="HATPase_C_sf"/>
</dbReference>
<comment type="caution">
    <text evidence="5">The sequence shown here is derived from an EMBL/GenBank/DDBJ whole genome shotgun (WGS) entry which is preliminary data.</text>
</comment>
<feature type="domain" description="Histidine kinase" evidence="2">
    <location>
        <begin position="970"/>
        <end position="1188"/>
    </location>
</feature>
<dbReference type="CDD" id="cd00130">
    <property type="entry name" value="PAS"/>
    <property type="match status" value="4"/>
</dbReference>
<dbReference type="InterPro" id="IPR011495">
    <property type="entry name" value="Sig_transdc_His_kin_sub2_dim/P"/>
</dbReference>
<dbReference type="Gene3D" id="2.10.70.100">
    <property type="match status" value="1"/>
</dbReference>
<dbReference type="SUPFAM" id="SSF55785">
    <property type="entry name" value="PYP-like sensor domain (PAS domain)"/>
    <property type="match status" value="4"/>
</dbReference>
<dbReference type="Gene3D" id="3.30.565.10">
    <property type="entry name" value="Histidine kinase-like ATPase, C-terminal domain"/>
    <property type="match status" value="1"/>
</dbReference>
<feature type="domain" description="PAC" evidence="4">
    <location>
        <begin position="910"/>
        <end position="962"/>
    </location>
</feature>
<dbReference type="NCBIfam" id="TIGR00229">
    <property type="entry name" value="sensory_box"/>
    <property type="match status" value="4"/>
</dbReference>
<dbReference type="Pfam" id="PF02518">
    <property type="entry name" value="HATPase_c"/>
    <property type="match status" value="1"/>
</dbReference>
<feature type="domain" description="PAS" evidence="3">
    <location>
        <begin position="829"/>
        <end position="902"/>
    </location>
</feature>
<dbReference type="Pfam" id="PF14417">
    <property type="entry name" value="MEDS"/>
    <property type="match status" value="1"/>
</dbReference>
<name>A0ABU2D010_9EURY</name>
<evidence type="ECO:0000256" key="1">
    <source>
        <dbReference type="SAM" id="Coils"/>
    </source>
</evidence>
<feature type="domain" description="PAS" evidence="3">
    <location>
        <begin position="422"/>
        <end position="496"/>
    </location>
</feature>
<dbReference type="Pfam" id="PF07568">
    <property type="entry name" value="HisKA_2"/>
    <property type="match status" value="1"/>
</dbReference>
<feature type="domain" description="PAS" evidence="3">
    <location>
        <begin position="727"/>
        <end position="774"/>
    </location>
</feature>
<evidence type="ECO:0000259" key="4">
    <source>
        <dbReference type="PROSITE" id="PS50113"/>
    </source>
</evidence>
<evidence type="ECO:0000313" key="6">
    <source>
        <dbReference type="Proteomes" id="UP001246244"/>
    </source>
</evidence>
<dbReference type="EMBL" id="JAVKPK010000017">
    <property type="protein sequence ID" value="MDR7665309.1"/>
    <property type="molecule type" value="Genomic_DNA"/>
</dbReference>
<reference evidence="6" key="1">
    <citation type="submission" date="2023-07" db="EMBL/GenBank/DDBJ databases">
        <title>Whole-genome sequencing of a new Methanosarcina sp. Z-7115.</title>
        <authorList>
            <person name="Zhilina T.N."/>
            <person name="Merkel A.Y."/>
        </authorList>
    </citation>
    <scope>NUCLEOTIDE SEQUENCE [LARGE SCALE GENOMIC DNA]</scope>
    <source>
        <strain evidence="6">Z-7115</strain>
    </source>
</reference>
<dbReference type="SMART" id="SM00086">
    <property type="entry name" value="PAC"/>
    <property type="match status" value="4"/>
</dbReference>
<feature type="domain" description="PAC" evidence="4">
    <location>
        <begin position="776"/>
        <end position="828"/>
    </location>
</feature>
<dbReference type="InterPro" id="IPR000014">
    <property type="entry name" value="PAS"/>
</dbReference>
<dbReference type="Pfam" id="PF08447">
    <property type="entry name" value="PAS_3"/>
    <property type="match status" value="3"/>
</dbReference>
<dbReference type="InterPro" id="IPR001610">
    <property type="entry name" value="PAC"/>
</dbReference>
<keyword evidence="6" id="KW-1185">Reference proteome</keyword>
<evidence type="ECO:0000313" key="5">
    <source>
        <dbReference type="EMBL" id="MDR7665309.1"/>
    </source>
</evidence>
<feature type="domain" description="PAS" evidence="3">
    <location>
        <begin position="551"/>
        <end position="597"/>
    </location>
</feature>
<accession>A0ABU2D010</accession>
<dbReference type="PROSITE" id="PS50113">
    <property type="entry name" value="PAC"/>
    <property type="match status" value="4"/>
</dbReference>
<dbReference type="PROSITE" id="PS50112">
    <property type="entry name" value="PAS"/>
    <property type="match status" value="4"/>
</dbReference>
<feature type="domain" description="PAC" evidence="4">
    <location>
        <begin position="625"/>
        <end position="676"/>
    </location>
</feature>
<dbReference type="PANTHER" id="PTHR43065">
    <property type="entry name" value="SENSOR HISTIDINE KINASE"/>
    <property type="match status" value="1"/>
</dbReference>
<organism evidence="5 6">
    <name type="scientific">Methanosarcina baikalica</name>
    <dbReference type="NCBI Taxonomy" id="3073890"/>
    <lineage>
        <taxon>Archaea</taxon>
        <taxon>Methanobacteriati</taxon>
        <taxon>Methanobacteriota</taxon>
        <taxon>Stenosarchaea group</taxon>
        <taxon>Methanomicrobia</taxon>
        <taxon>Methanosarcinales</taxon>
        <taxon>Methanosarcinaceae</taxon>
        <taxon>Methanosarcina</taxon>
    </lineage>
</organism>
<dbReference type="SMART" id="SM00387">
    <property type="entry name" value="HATPase_c"/>
    <property type="match status" value="1"/>
</dbReference>
<gene>
    <name evidence="5" type="ORF">RG963_05825</name>
</gene>
<evidence type="ECO:0000259" key="2">
    <source>
        <dbReference type="PROSITE" id="PS50109"/>
    </source>
</evidence>
<protein>
    <submittedName>
        <fullName evidence="5">PAS domain-containing protein</fullName>
    </submittedName>
</protein>
<dbReference type="Proteomes" id="UP001246244">
    <property type="component" value="Unassembled WGS sequence"/>
</dbReference>
<dbReference type="InterPro" id="IPR005467">
    <property type="entry name" value="His_kinase_dom"/>
</dbReference>
<dbReference type="InterPro" id="IPR018771">
    <property type="entry name" value="PocR_dom"/>
</dbReference>
<dbReference type="SUPFAM" id="SSF55874">
    <property type="entry name" value="ATPase domain of HSP90 chaperone/DNA topoisomerase II/histidine kinase"/>
    <property type="match status" value="1"/>
</dbReference>
<dbReference type="Gene3D" id="3.30.450.20">
    <property type="entry name" value="PAS domain"/>
    <property type="match status" value="4"/>
</dbReference>
<dbReference type="InterPro" id="IPR013655">
    <property type="entry name" value="PAS_fold_3"/>
</dbReference>
<feature type="domain" description="PAC" evidence="4">
    <location>
        <begin position="498"/>
        <end position="550"/>
    </location>
</feature>
<dbReference type="RefSeq" id="WP_310575333.1">
    <property type="nucleotide sequence ID" value="NZ_JAVKPK010000017.1"/>
</dbReference>
<keyword evidence="1" id="KW-0175">Coiled coil</keyword>
<dbReference type="InterPro" id="IPR035965">
    <property type="entry name" value="PAS-like_dom_sf"/>
</dbReference>
<dbReference type="Pfam" id="PF08448">
    <property type="entry name" value="PAS_4"/>
    <property type="match status" value="1"/>
</dbReference>
<dbReference type="SMART" id="SM00091">
    <property type="entry name" value="PAS"/>
    <property type="match status" value="4"/>
</dbReference>
<sequence length="1189" mass="137551">MNERLRKSGIDIIGDVPWGTHICQFYRTKEDLLDILIPYFKAGLENNEFCLWVTSQPLDVKEAKEALRRAVPDLDIYLEKGQIEIIPCTHWYVKDSIFDSERVLNGLVEKVNQALDSGYKGVRLSGNNFWLEKKDWNNFFDYEEEIDKIIGNYQMMVLCTYSLDKCSATEIIDVAFKHQFVLIKKEGKWERIENSRREKIPERKLADEELRQSEQHVRLKLESTLSLDRKMANLELADIVDAQAIQSLVDDFYKLAHIPMSLDDLKGNVLVGAGWQDICTRFHRVHPEACKHCVESDTKLAMGVSPGEFKLYRCKNNMWDIATPIMVGGRHVGNIFSGQFFFEGEPLGYELFRSQARKYGFNEEEYIAALEKVPRLSREAVDTGMAFFVKLANMLSQLSYSNIKLAQSLAERDALVDALRESEERFRSVLENSLDAVYRRNLQTDRYDYMSPVVEKITGFSTQEMSAMSINESLSRVHPDNRHLVTAGLVQAFDIGFGTLEYRFKCKDDQYRWFADHFKVIKGQNERPLFTGGIVRDITEQKQAEEALIRSEERFRTLAENSPDVITRFDRQYRHIYTNPAATEPYGHSQEEITGKTNSELGMGPEKVKLWEGHYEKVFTTGKPETMEFQYKSPQGKELYFNTRIVPEFVDGEVTSVLAISRDITDIKEAEAKLIEAHDNLESLVKERTTELEKAYNSLKESEKGLAEAQKMAHLGNWDWDIVTDKLYLSDEIYRIFGCGPQELGTTYNAFLTYLHPDDINDVNNAFLNFLNGNPHSIDYRIILANGKERVVHTQGEVIFDERYTPVRIKGTVQDITERKKTEQELELSEERYRIVTEQTGQLVYDYNLEKDATDWAGSIKELTEFTPDEFRSMSLTFWLSRIHPEDLNKYLENYKKHLKSKDAYRKNAYRVEYRFRKKDEEYIYFEDNGICLRDTKGNVNRILGVVKDITERKQAEKNFVNIEIARKKEIHHRIKNNLQVVSSLLDLQAEMFRDRGCVEDSEVLKAFRESQDRVMSIALIHEELHEGRGNDALNFSLYLKRLAKNLFQTYRLGNADTRLNIDLEEDIFFDMDIAVPLGIIINELVSNSLKYAFPGREKGLIQIKLCREESGERTNNGPGNNKENYKGTNFILSVSDNGAGISESFNLENSNTLGIQLVEILIDQLDGELELKRDAGTEFVIRFAVQKQ</sequence>
<dbReference type="InterPro" id="IPR025847">
    <property type="entry name" value="MEDS_domain"/>
</dbReference>